<dbReference type="EMBL" id="CBFW010000140">
    <property type="protein sequence ID" value="CDC73031.1"/>
    <property type="molecule type" value="Genomic_DNA"/>
</dbReference>
<protein>
    <submittedName>
        <fullName evidence="2">Uncharacterized protein</fullName>
    </submittedName>
</protein>
<comment type="caution">
    <text evidence="2">The sequence shown here is derived from an EMBL/GenBank/DDBJ whole genome shotgun (WGS) entry which is preliminary data.</text>
</comment>
<accession>R6TYT2</accession>
<keyword evidence="1" id="KW-1133">Transmembrane helix</keyword>
<evidence type="ECO:0000313" key="2">
    <source>
        <dbReference type="EMBL" id="CDC73031.1"/>
    </source>
</evidence>
<keyword evidence="1" id="KW-0812">Transmembrane</keyword>
<feature type="transmembrane region" description="Helical" evidence="1">
    <location>
        <begin position="6"/>
        <end position="31"/>
    </location>
</feature>
<evidence type="ECO:0000256" key="1">
    <source>
        <dbReference type="SAM" id="Phobius"/>
    </source>
</evidence>
<dbReference type="Proteomes" id="UP000017938">
    <property type="component" value="Unassembled WGS sequence"/>
</dbReference>
<dbReference type="AlphaFoldDB" id="R6TYT2"/>
<proteinExistence type="predicted"/>
<name>R6TYT2_9BACT</name>
<gene>
    <name evidence="2" type="ORF">BN580_01141</name>
</gene>
<organism evidence="2 3">
    <name type="scientific">Candidatus Colimorpha enterica</name>
    <dbReference type="NCBI Taxonomy" id="3083063"/>
    <lineage>
        <taxon>Bacteria</taxon>
        <taxon>Pseudomonadati</taxon>
        <taxon>Bacteroidota</taxon>
        <taxon>Bacteroidia</taxon>
        <taxon>Bacteroidales</taxon>
        <taxon>Candidatus Colimorpha</taxon>
    </lineage>
</organism>
<keyword evidence="1" id="KW-0472">Membrane</keyword>
<sequence length="32" mass="3553">MWDFFVFLIKALLFLAAVGLIAIVLLILGIFA</sequence>
<reference evidence="2" key="1">
    <citation type="submission" date="2012-11" db="EMBL/GenBank/DDBJ databases">
        <title>Dependencies among metagenomic species, viruses, plasmids and units of genetic variation.</title>
        <authorList>
            <person name="Nielsen H.B."/>
            <person name="Almeida M."/>
            <person name="Juncker A.S."/>
            <person name="Rasmussen S."/>
            <person name="Li J."/>
            <person name="Sunagawa S."/>
            <person name="Plichta D."/>
            <person name="Gautier L."/>
            <person name="Le Chatelier E."/>
            <person name="Peletier E."/>
            <person name="Bonde I."/>
            <person name="Nielsen T."/>
            <person name="Manichanh C."/>
            <person name="Arumugam M."/>
            <person name="Batto J."/>
            <person name="Santos M.B.Q.D."/>
            <person name="Blom N."/>
            <person name="Borruel N."/>
            <person name="Burgdorf K.S."/>
            <person name="Boumezbeur F."/>
            <person name="Casellas F."/>
            <person name="Dore J."/>
            <person name="Guarner F."/>
            <person name="Hansen T."/>
            <person name="Hildebrand F."/>
            <person name="Kaas R.S."/>
            <person name="Kennedy S."/>
            <person name="Kristiansen K."/>
            <person name="Kultima J.R."/>
            <person name="Leonard P."/>
            <person name="Levenez F."/>
            <person name="Lund O."/>
            <person name="Moumen B."/>
            <person name="Le Paslier D."/>
            <person name="Pons N."/>
            <person name="Pedersen O."/>
            <person name="Prifti E."/>
            <person name="Qin J."/>
            <person name="Raes J."/>
            <person name="Tap J."/>
            <person name="Tims S."/>
            <person name="Ussery D.W."/>
            <person name="Yamada T."/>
            <person name="MetaHit consortium"/>
            <person name="Renault P."/>
            <person name="Sicheritz-Ponten T."/>
            <person name="Bork P."/>
            <person name="Wang J."/>
            <person name="Brunak S."/>
            <person name="Ehrlich S.D."/>
        </authorList>
    </citation>
    <scope>NUCLEOTIDE SEQUENCE [LARGE SCALE GENOMIC DNA]</scope>
</reference>
<evidence type="ECO:0000313" key="3">
    <source>
        <dbReference type="Proteomes" id="UP000017938"/>
    </source>
</evidence>